<dbReference type="Proteomes" id="UP000887580">
    <property type="component" value="Unplaced"/>
</dbReference>
<name>A0AC35G2D2_9BILA</name>
<dbReference type="WBParaSite" id="PS1159_v2.g23275.t1">
    <property type="protein sequence ID" value="PS1159_v2.g23275.t1"/>
    <property type="gene ID" value="PS1159_v2.g23275"/>
</dbReference>
<proteinExistence type="predicted"/>
<evidence type="ECO:0000313" key="1">
    <source>
        <dbReference type="Proteomes" id="UP000887580"/>
    </source>
</evidence>
<protein>
    <submittedName>
        <fullName evidence="2">Polo kinase</fullName>
    </submittedName>
</protein>
<accession>A0AC35G2D2</accession>
<evidence type="ECO:0000313" key="2">
    <source>
        <dbReference type="WBParaSite" id="PS1159_v2.g23275.t1"/>
    </source>
</evidence>
<reference evidence="2" key="1">
    <citation type="submission" date="2022-11" db="UniProtKB">
        <authorList>
            <consortium name="WormBaseParasite"/>
        </authorList>
    </citation>
    <scope>IDENTIFICATION</scope>
</reference>
<sequence length="620" mass="70505">MVDRRFNRRAQPGTSSEMYQHRGRSPQTRDSSNGSKAPLCPQYIFDPKYQTTYTIHQCLGKGGFAYVYRATSDSETFAIKVISLSKIQSPSYGDKIQREIDIHKKLQHANIVSLFSTFQDAFNVYLLLDYCPYGTLLDYINSRPNTKLSESHSIVFLKQILKATKYLHSECQILHRDIKPGNVLLSASMTAKLADFGFACSINQEKKATTHSLCGTPNYLAPEVICRRGHSVATESWAIGCTFYCMLYGKPPFESDHLQKTYDMIRRCAYYIPEHVPVSQRSRELIVRVLVDNPTKRMTIQEMLRHDVFSTLNRSSSHGSCLNSQLDYSYSKSCQNLLSPSAISSRSPRSLSRLSSKINVDSGYGNDPSSSFSRGLGRILEKYVRFVDTLLEDVDEASSKVTADICDENTLPDLYVSKWVDYTNRFGFCCTLKNGIRTALFLDDSAISVTADEKLYAFWQRKMHDECNLFTARSVSQWQLELIEKMEKMRHYMDYNLHASVPVDNSKRDVTPDCIHIIAYKKFNKGIFMLLSDGTCQVNISGYVKLIFRTQEDHILVTISQENRHTTFLLQEHPEDVSHRSQNILITNFGPALLTATDVFRDFCRDGSSGNLAHVLSTAC</sequence>
<organism evidence="1 2">
    <name type="scientific">Panagrolaimus sp. PS1159</name>
    <dbReference type="NCBI Taxonomy" id="55785"/>
    <lineage>
        <taxon>Eukaryota</taxon>
        <taxon>Metazoa</taxon>
        <taxon>Ecdysozoa</taxon>
        <taxon>Nematoda</taxon>
        <taxon>Chromadorea</taxon>
        <taxon>Rhabditida</taxon>
        <taxon>Tylenchina</taxon>
        <taxon>Panagrolaimomorpha</taxon>
        <taxon>Panagrolaimoidea</taxon>
        <taxon>Panagrolaimidae</taxon>
        <taxon>Panagrolaimus</taxon>
    </lineage>
</organism>